<name>A0AAF0F459_9BASI</name>
<feature type="region of interest" description="Disordered" evidence="1">
    <location>
        <begin position="150"/>
        <end position="172"/>
    </location>
</feature>
<keyword evidence="4" id="KW-1185">Reference proteome</keyword>
<feature type="region of interest" description="Disordered" evidence="1">
    <location>
        <begin position="17"/>
        <end position="40"/>
    </location>
</feature>
<dbReference type="PANTHER" id="PTHR12840">
    <property type="entry name" value="NADH-UBIQUINONE OXIDOREDUCTASE ASHI SUBUNIT"/>
    <property type="match status" value="1"/>
</dbReference>
<protein>
    <submittedName>
        <fullName evidence="3">Uncharacterized protein</fullName>
    </submittedName>
</protein>
<dbReference type="Proteomes" id="UP001217754">
    <property type="component" value="Chromosome 6"/>
</dbReference>
<reference evidence="3" key="1">
    <citation type="submission" date="2023-03" db="EMBL/GenBank/DDBJ databases">
        <title>Mating type loci evolution in Malassezia.</title>
        <authorList>
            <person name="Coelho M.A."/>
        </authorList>
    </citation>
    <scope>NUCLEOTIDE SEQUENCE</scope>
    <source>
        <strain evidence="3">CBS 9431</strain>
    </source>
</reference>
<dbReference type="InterPro" id="IPR008699">
    <property type="entry name" value="NDUFB8"/>
</dbReference>
<dbReference type="PANTHER" id="PTHR12840:SF1">
    <property type="entry name" value="NADH DEHYDROGENASE [UBIQUINONE] 1 BETA SUBCOMPLEX SUBUNIT 8, MITOCHONDRIAL"/>
    <property type="match status" value="1"/>
</dbReference>
<feature type="transmembrane region" description="Helical" evidence="2">
    <location>
        <begin position="103"/>
        <end position="123"/>
    </location>
</feature>
<evidence type="ECO:0000313" key="4">
    <source>
        <dbReference type="Proteomes" id="UP001217754"/>
    </source>
</evidence>
<evidence type="ECO:0000313" key="3">
    <source>
        <dbReference type="EMBL" id="WFD40209.1"/>
    </source>
</evidence>
<sequence>MLTRIAQRGVRMPLRALSTSSKASIQGETPSTTNELPKGTVVPGEKVDPQLGDYPDMPLFNQQFRPYSKKWWDTQDRRNYGETQDDVLSMWSPDAYKTPGPLALRHFLIAVGAIGAFSTLVYATTPEPVMLRKTFPRDGLAAELGGELARQARVDADLEEPAADEEEDEDDE</sequence>
<dbReference type="EMBL" id="CP119963">
    <property type="protein sequence ID" value="WFD40209.1"/>
    <property type="molecule type" value="Genomic_DNA"/>
</dbReference>
<feature type="compositionally biased region" description="Polar residues" evidence="1">
    <location>
        <begin position="17"/>
        <end position="35"/>
    </location>
</feature>
<dbReference type="RefSeq" id="XP_060123106.1">
    <property type="nucleotide sequence ID" value="XM_060267123.1"/>
</dbReference>
<accession>A0AAF0F459</accession>
<gene>
    <name evidence="3" type="ORF">MJAP1_003195</name>
</gene>
<keyword evidence="2" id="KW-1133">Transmembrane helix</keyword>
<dbReference type="AlphaFoldDB" id="A0AAF0F459"/>
<evidence type="ECO:0000256" key="1">
    <source>
        <dbReference type="SAM" id="MobiDB-lite"/>
    </source>
</evidence>
<keyword evidence="2" id="KW-0472">Membrane</keyword>
<evidence type="ECO:0000256" key="2">
    <source>
        <dbReference type="SAM" id="Phobius"/>
    </source>
</evidence>
<keyword evidence="2" id="KW-0812">Transmembrane</keyword>
<proteinExistence type="predicted"/>
<dbReference type="GO" id="GO:0005739">
    <property type="term" value="C:mitochondrion"/>
    <property type="evidence" value="ECO:0007669"/>
    <property type="project" value="InterPro"/>
</dbReference>
<feature type="compositionally biased region" description="Acidic residues" evidence="1">
    <location>
        <begin position="157"/>
        <end position="172"/>
    </location>
</feature>
<organism evidence="3 4">
    <name type="scientific">Malassezia japonica</name>
    <dbReference type="NCBI Taxonomy" id="223818"/>
    <lineage>
        <taxon>Eukaryota</taxon>
        <taxon>Fungi</taxon>
        <taxon>Dikarya</taxon>
        <taxon>Basidiomycota</taxon>
        <taxon>Ustilaginomycotina</taxon>
        <taxon>Malasseziomycetes</taxon>
        <taxon>Malasseziales</taxon>
        <taxon>Malasseziaceae</taxon>
        <taxon>Malassezia</taxon>
    </lineage>
</organism>
<dbReference type="GeneID" id="85226846"/>